<dbReference type="InterPro" id="IPR029149">
    <property type="entry name" value="Creatin/AminoP/Spt16_N"/>
</dbReference>
<keyword evidence="7" id="KW-0031">Aminopeptidase</keyword>
<dbReference type="InterPro" id="IPR000587">
    <property type="entry name" value="Creatinase_N"/>
</dbReference>
<dbReference type="GO" id="GO:0046872">
    <property type="term" value="F:metal ion binding"/>
    <property type="evidence" value="ECO:0007669"/>
    <property type="project" value="UniProtKB-KW"/>
</dbReference>
<dbReference type="Gene3D" id="3.40.350.10">
    <property type="entry name" value="Creatinase/prolidase N-terminal domain"/>
    <property type="match status" value="2"/>
</dbReference>
<dbReference type="InterPro" id="IPR036005">
    <property type="entry name" value="Creatinase/aminopeptidase-like"/>
</dbReference>
<dbReference type="Pfam" id="PF01321">
    <property type="entry name" value="Creatinase_N"/>
    <property type="match status" value="1"/>
</dbReference>
<proteinExistence type="inferred from homology"/>
<dbReference type="InterPro" id="IPR032416">
    <property type="entry name" value="Peptidase_M24_C"/>
</dbReference>
<feature type="domain" description="Creatinase N-terminal" evidence="5">
    <location>
        <begin position="10"/>
        <end position="122"/>
    </location>
</feature>
<accession>A0A4Y3TRR2</accession>
<keyword evidence="7" id="KW-0645">Protease</keyword>
<keyword evidence="3" id="KW-0378">Hydrolase</keyword>
<dbReference type="PANTHER" id="PTHR43763">
    <property type="entry name" value="XAA-PRO AMINOPEPTIDASE 1"/>
    <property type="match status" value="1"/>
</dbReference>
<dbReference type="Pfam" id="PF16188">
    <property type="entry name" value="Peptidase_M24_C"/>
    <property type="match status" value="1"/>
</dbReference>
<evidence type="ECO:0000259" key="6">
    <source>
        <dbReference type="Pfam" id="PF16188"/>
    </source>
</evidence>
<protein>
    <submittedName>
        <fullName evidence="7">Xaa-Pro aminopeptidase</fullName>
    </submittedName>
</protein>
<name>A0A4Y3TRR2_9PROT</name>
<evidence type="ECO:0000256" key="3">
    <source>
        <dbReference type="ARBA" id="ARBA00022801"/>
    </source>
</evidence>
<evidence type="ECO:0000256" key="2">
    <source>
        <dbReference type="ARBA" id="ARBA00022723"/>
    </source>
</evidence>
<dbReference type="CDD" id="cd01085">
    <property type="entry name" value="APP"/>
    <property type="match status" value="1"/>
</dbReference>
<dbReference type="InterPro" id="IPR050422">
    <property type="entry name" value="X-Pro_aminopeptidase_P"/>
</dbReference>
<evidence type="ECO:0000313" key="8">
    <source>
        <dbReference type="Proteomes" id="UP000317730"/>
    </source>
</evidence>
<evidence type="ECO:0000259" key="4">
    <source>
        <dbReference type="Pfam" id="PF00557"/>
    </source>
</evidence>
<comment type="caution">
    <text evidence="7">The sequence shown here is derived from an EMBL/GenBank/DDBJ whole genome shotgun (WGS) entry which is preliminary data.</text>
</comment>
<dbReference type="GO" id="GO:0005737">
    <property type="term" value="C:cytoplasm"/>
    <property type="evidence" value="ECO:0007669"/>
    <property type="project" value="UniProtKB-ARBA"/>
</dbReference>
<dbReference type="InterPro" id="IPR033740">
    <property type="entry name" value="Pept_M24B"/>
</dbReference>
<dbReference type="Pfam" id="PF00557">
    <property type="entry name" value="Peptidase_M24"/>
    <property type="match status" value="1"/>
</dbReference>
<comment type="similarity">
    <text evidence="1">Belongs to the peptidase M24B family.</text>
</comment>
<evidence type="ECO:0000313" key="7">
    <source>
        <dbReference type="EMBL" id="GEB84433.1"/>
    </source>
</evidence>
<dbReference type="SUPFAM" id="SSF55920">
    <property type="entry name" value="Creatinase/aminopeptidase"/>
    <property type="match status" value="1"/>
</dbReference>
<organism evidence="7 8">
    <name type="scientific">Acetobacter peroxydans</name>
    <dbReference type="NCBI Taxonomy" id="104098"/>
    <lineage>
        <taxon>Bacteria</taxon>
        <taxon>Pseudomonadati</taxon>
        <taxon>Pseudomonadota</taxon>
        <taxon>Alphaproteobacteria</taxon>
        <taxon>Acetobacterales</taxon>
        <taxon>Acetobacteraceae</taxon>
        <taxon>Acetobacter</taxon>
    </lineage>
</organism>
<dbReference type="Pfam" id="PF16189">
    <property type="entry name" value="Creatinase_N_2"/>
    <property type="match status" value="1"/>
</dbReference>
<dbReference type="InterPro" id="IPR000994">
    <property type="entry name" value="Pept_M24"/>
</dbReference>
<dbReference type="Proteomes" id="UP000317730">
    <property type="component" value="Unassembled WGS sequence"/>
</dbReference>
<dbReference type="SUPFAM" id="SSF53092">
    <property type="entry name" value="Creatinase/prolidase N-terminal domain"/>
    <property type="match status" value="1"/>
</dbReference>
<dbReference type="PANTHER" id="PTHR43763:SF6">
    <property type="entry name" value="XAA-PRO AMINOPEPTIDASE 1"/>
    <property type="match status" value="1"/>
</dbReference>
<dbReference type="EMBL" id="BJMV01000001">
    <property type="protein sequence ID" value="GEB84433.1"/>
    <property type="molecule type" value="Genomic_DNA"/>
</dbReference>
<evidence type="ECO:0000256" key="1">
    <source>
        <dbReference type="ARBA" id="ARBA00008766"/>
    </source>
</evidence>
<gene>
    <name evidence="7" type="ORF">APE01nite_02300</name>
</gene>
<keyword evidence="2" id="KW-0479">Metal-binding</keyword>
<keyword evidence="8" id="KW-1185">Reference proteome</keyword>
<dbReference type="GO" id="GO:0070006">
    <property type="term" value="F:metalloaminopeptidase activity"/>
    <property type="evidence" value="ECO:0007669"/>
    <property type="project" value="InterPro"/>
</dbReference>
<dbReference type="FunFam" id="3.90.230.10:FF:000009">
    <property type="entry name" value="xaa-Pro aminopeptidase 2"/>
    <property type="match status" value="1"/>
</dbReference>
<feature type="domain" description="Peptidase M24" evidence="4">
    <location>
        <begin position="309"/>
        <end position="522"/>
    </location>
</feature>
<reference evidence="7 8" key="1">
    <citation type="submission" date="2019-06" db="EMBL/GenBank/DDBJ databases">
        <title>Whole genome shotgun sequence of Acetobacter peroxydans NBRC 13755.</title>
        <authorList>
            <person name="Hosoyama A."/>
            <person name="Uohara A."/>
            <person name="Ohji S."/>
            <person name="Ichikawa N."/>
        </authorList>
    </citation>
    <scope>NUCLEOTIDE SEQUENCE [LARGE SCALE GENOMIC DNA]</scope>
    <source>
        <strain evidence="7 8">NBRC 13755</strain>
    </source>
</reference>
<dbReference type="AlphaFoldDB" id="A0A4Y3TRR2"/>
<dbReference type="Gene3D" id="3.90.230.10">
    <property type="entry name" value="Creatinase/methionine aminopeptidase superfamily"/>
    <property type="match status" value="1"/>
</dbReference>
<dbReference type="OrthoDB" id="9806388at2"/>
<feature type="domain" description="Peptidase M24 C-terminal" evidence="6">
    <location>
        <begin position="533"/>
        <end position="592"/>
    </location>
</feature>
<evidence type="ECO:0000259" key="5">
    <source>
        <dbReference type="Pfam" id="PF01321"/>
    </source>
</evidence>
<dbReference type="RefSeq" id="WP_141374376.1">
    <property type="nucleotide sequence ID" value="NZ_BAPL01000017.1"/>
</dbReference>
<sequence length="595" mass="63592">MSPAHPFPHRLAALRALLKENGLDGLLVPHSDEYLGEYTPACAERLAWLTGFTGSAGSAVVLATKAAVFSDGRYTTQMVQEVDASCWACLHSLNTPPATWLATTAAPGSRIGYDPRVMSQSALAPFLSLPGIMLVPTPQNLIDSLWTDRPSLPAAPAFIHPLEYAGEASANKRAGIAAELSHMGQDAAVLSDSASIAWLLNIRGADIPCTPVVLAFAVIHADATVDLFVSEAKIPPDVRSWLGPDIRLHDPENLHAVLNTLGGAHVGVDPATNAVWFTQVLETAGATVCPTPDPCLLPKACKNTTEQAGMRAAHLRDGVAVCRFLHWLETQGQGCTELEAADRLEAFRAEQSLYRGPSFPTISGSGPNGAIIHYRVTPQSDRRLGKNEVYLCDSGGQYPDGTTDITRTVWTGPDAPPDALRTTFTRVLKGNLALGHARFPAGTTGPALDALARYALWQDGLEYDHGTGHGVGSFLSVHEGPARIAKAPSAIALADGMVLSNEPGFYQPGAYGIRLETLVLVRPARQAQTGRAFLEFETLTLAPFDRRLIDPALLGAEDTSRLNAYHAQILQQIAPFLPQDAQNWLENACAPLNMP</sequence>